<protein>
    <submittedName>
        <fullName evidence="3">Autotransporter outer membrane beta-barrel domain-containing protein</fullName>
    </submittedName>
</protein>
<reference evidence="3 4" key="2">
    <citation type="submission" date="2020-02" db="EMBL/GenBank/DDBJ databases">
        <title>Genome sequences of Thiorhodococcus mannitoliphagus and Thiorhodococcus minor, purple sulfur photosynthetic bacteria in the gammaproteobacterial family, Chromatiaceae.</title>
        <authorList>
            <person name="Aviles F.A."/>
            <person name="Meyer T.E."/>
            <person name="Kyndt J.A."/>
        </authorList>
    </citation>
    <scope>NUCLEOTIDE SEQUENCE [LARGE SCALE GENOMIC DNA]</scope>
    <source>
        <strain evidence="3 4">DSM 18266</strain>
    </source>
</reference>
<evidence type="ECO:0000256" key="1">
    <source>
        <dbReference type="SAM" id="MobiDB-lite"/>
    </source>
</evidence>
<keyword evidence="4" id="KW-1185">Reference proteome</keyword>
<organism evidence="3 4">
    <name type="scientific">Thiorhodococcus mannitoliphagus</name>
    <dbReference type="NCBI Taxonomy" id="329406"/>
    <lineage>
        <taxon>Bacteria</taxon>
        <taxon>Pseudomonadati</taxon>
        <taxon>Pseudomonadota</taxon>
        <taxon>Gammaproteobacteria</taxon>
        <taxon>Chromatiales</taxon>
        <taxon>Chromatiaceae</taxon>
        <taxon>Thiorhodococcus</taxon>
    </lineage>
</organism>
<feature type="region of interest" description="Disordered" evidence="1">
    <location>
        <begin position="574"/>
        <end position="600"/>
    </location>
</feature>
<dbReference type="Proteomes" id="UP000471640">
    <property type="component" value="Unassembled WGS sequence"/>
</dbReference>
<reference evidence="4" key="1">
    <citation type="journal article" date="2020" name="Microbiol. Resour. Announc.">
        <title>Draft Genome Sequences of Thiorhodococcus mannitoliphagus and Thiorhodococcus minor, Purple Sulfur Photosynthetic Bacteria in the Gammaproteobacterial Family Chromatiaceae.</title>
        <authorList>
            <person name="Aviles F.A."/>
            <person name="Meyer T.E."/>
            <person name="Kyndt J.A."/>
        </authorList>
    </citation>
    <scope>NUCLEOTIDE SEQUENCE [LARGE SCALE GENOMIC DNA]</scope>
    <source>
        <strain evidence="4">DSM 18266</strain>
    </source>
</reference>
<comment type="caution">
    <text evidence="3">The sequence shown here is derived from an EMBL/GenBank/DDBJ whole genome shotgun (WGS) entry which is preliminary data.</text>
</comment>
<gene>
    <name evidence="3" type="ORF">G3480_13180</name>
</gene>
<proteinExistence type="predicted"/>
<dbReference type="InterPro" id="IPR036709">
    <property type="entry name" value="Autotransporte_beta_dom_sf"/>
</dbReference>
<dbReference type="PROSITE" id="PS51208">
    <property type="entry name" value="AUTOTRANSPORTER"/>
    <property type="match status" value="1"/>
</dbReference>
<feature type="compositionally biased region" description="Gly residues" evidence="1">
    <location>
        <begin position="1049"/>
        <end position="1061"/>
    </location>
</feature>
<sequence>MSAQHPSTDSGDRHAGFPLKVIGWHRGLGPLLACCTVLTAGASEQVDRPGGAVTNANGGPDLPSVVAVEGALGSCATPASGSGLNCTLYLPAFPSNTYVTGINPVTYNVSPFQDQYPLDVTLQGSATAGGATAQYLTLGSLGQSAGSYPATSGGTQFVPAQGQQNGSSITLTNQAALTIDIQTPSALALTTNPAGGPALAGGGVLAAASVGPDGYPADETVQADFNGGDGGTVTIINAGQLEVQNNSESGVAPPPAGAAYTPMAYTGIGAYSIGGMGVGNKTHDDDMAGDGGDGGTVSITIDAGGSIGMDVGSNAYPTYGLNALSQGGQGQSWHITNAMGGDGGSVQIDHQGQIELSGSATEVVGIRAISLGADYNAYSYSSGDHSAGAGNGGAVEVTLTGGSIMLSNGGLGILATSAAGNAEPGLGGAGGAVSIDLDADSSISVNGGTSLSLGALAISAGALSDIDPFSVNTANAVAPGTPGQVTLKSAGEVTTTGSMGIGLAALSVGGASFLTNADANAQNTLGNVGTLTNDDQVSGQAVTLTNTGSVQTSGDSAFGLLALSGGGGGGLLNQDSDGQSAYLGSQATADSPGGNGAEVNLTHGGSVTTGAASGGGDAAIGIVAQSIGGGGGSSNAPPVFVGAKDADGSGGGSGGTVNVSTTSGSTVTTYGHNAQGILAQSIGGGGGNGANAWGLVAALGGQGGNGGDGGEVNVTLSDDGSGAITTAGLFSKAVHAQSIGGGGGNGGSATSFYQLASVAIGGAGGSGGDGGAIDITNQTRLRTSGNQAIGLLAHSIGGGGGDGGAASTYDVGIITLAIAVGGNAGNGGDGGSLSIENDGIIQTGCITSASGCGYGPTIGPQLDGADAVGILAQSIGGGGGTGGSAAAKSLGLPADDIPTITADFAIGGSGGDGGSGQAISVSNAGQIQSAGDVSYGVLAQSIGGGGGSGGDATAASYAIEGEMPTIKLAVSLGGSGGGAGGGGTVTVGNGPTTNCPGCDGGIQTHGQHATGVLAQSIGGGGGTGGTGSSSASSPNLGDDTDTAIDVTTGVGGSGGDGGDGGSVTLTNAASSRIITTGSTARGLHAQSIGGGGGDASGGSAAASGDTLQINLAVGGKGGYGGDGGGVSITNAGSIATGATQTNSAGQTVVTGGDAVGILAQSIGGGGGSGGSADPAASIGKAGQVEDWLNPPDNSYNANVGVGGSGGVSGNGGVVSLTNASGATLTTLGTRAHGILAHSIGGGGGSGGAATSSSNAVFLGPTTDDEGNAKAGTYTATVSVGGGGGSAGDGGQVGIANPGTIQTAGYGAYAILAQSIGGGGGYGAEGTVDNSSTIGLGAGWDGNGGAGGDGGSVNITQSGQGLTWTAGDDAFGILAQSIGGGGGSASAGCTNSVASVDLGNSASLCLGNNDPSTIWDDSSDLSISIGGTLGAYGDGDTVTVTLQDSSQVLTTGARAVGILAQSIGGGGGQVSALYESYEHGLGWLAPSSGQISGNGGDIDISLDSGASVTTYGDGAWGIVAQSIGGSGGLLGDLSQALDASALWANGGPTASGTQDANAGDLSISIDGQVVTQGDNAHGVVAQSIAGGGGIAPGEYVGQAAFAESDYPDGATPHWGVNGAIDISVGAGGVVKATGTGSHGILAQASTGGDYTNTAPITVSVAGTVTGGHNGWGILVAGGSMGIAASTGNTVTIASGGVVGNVDGIDGGAIQSVLGRTNITIEAGGTLSGTVDLGSQSAPGSAAPDLNGMINNSGIFNAGSSLSHVQNLTNASGGQFSIGGDGTVATTTLTNLVQTASDDVSQTALFSNQGDWHVDIDALGDQTADLMQVYGQLVIDGGTIVPLANSLLPGPYLIGQVMGGDGTPAINGAPGFADSLLFEWALNVDGANLTLVPTANFQGGSGLIKGSDGAVASHLSSHWNAMSSASTSEQQTWAPVFGTLAGINNSTDYSNLLAQLSSQNIAADASDLAASARAGLSASLSCPGFAGDGTLLTEGTCTWASVIGEDIHRDGDAHSPEYDIRSSGLRIGGQYGLGNGWFLGASGAYRETTTEMHDIASRSNGEAFDFSLALKKQWERWLFAAALNLSKQWSDNRRWFQWHNEQAELTSSSDATVIAGRLRAAYTLPLEGWYLRPYLDLDMVQSDSPSFRESGDNWYGLIIESSSKTTLAMSPMLEAGARIDLQDDWIVRLYLRGGMTWLDDPSWQREARFIGGPASAGSFTTERRLPRRVGTIDFGVQVYQNEGFEARLEYGMQSGDGYLAHSGGLRFAYRF</sequence>
<dbReference type="SUPFAM" id="SSF103515">
    <property type="entry name" value="Autotransporter"/>
    <property type="match status" value="1"/>
</dbReference>
<name>A0A6P1DX12_9GAMM</name>
<evidence type="ECO:0000259" key="2">
    <source>
        <dbReference type="PROSITE" id="PS51208"/>
    </source>
</evidence>
<feature type="domain" description="Autotransporter" evidence="2">
    <location>
        <begin position="1989"/>
        <end position="2269"/>
    </location>
</feature>
<feature type="region of interest" description="Disordered" evidence="1">
    <location>
        <begin position="1014"/>
        <end position="1064"/>
    </location>
</feature>
<feature type="compositionally biased region" description="Gly residues" evidence="1">
    <location>
        <begin position="1017"/>
        <end position="1027"/>
    </location>
</feature>
<dbReference type="SMART" id="SM00869">
    <property type="entry name" value="Autotransporter"/>
    <property type="match status" value="1"/>
</dbReference>
<evidence type="ECO:0000313" key="4">
    <source>
        <dbReference type="Proteomes" id="UP000471640"/>
    </source>
</evidence>
<evidence type="ECO:0000313" key="3">
    <source>
        <dbReference type="EMBL" id="NEX21256.1"/>
    </source>
</evidence>
<dbReference type="RefSeq" id="WP_164654358.1">
    <property type="nucleotide sequence ID" value="NZ_JAAIJR010000049.1"/>
</dbReference>
<dbReference type="InterPro" id="IPR005546">
    <property type="entry name" value="Autotransporte_beta"/>
</dbReference>
<dbReference type="EMBL" id="JAAIJR010000049">
    <property type="protein sequence ID" value="NEX21256.1"/>
    <property type="molecule type" value="Genomic_DNA"/>
</dbReference>
<accession>A0A6P1DX12</accession>